<proteinExistence type="predicted"/>
<gene>
    <name evidence="1" type="ORF">CLV32_0424</name>
</gene>
<accession>A0A4R6IPM2</accession>
<name>A0A4R6IPM2_9SPHI</name>
<evidence type="ECO:0000313" key="2">
    <source>
        <dbReference type="Proteomes" id="UP000295499"/>
    </source>
</evidence>
<keyword evidence="2" id="KW-1185">Reference proteome</keyword>
<dbReference type="RefSeq" id="WP_133551866.1">
    <property type="nucleotide sequence ID" value="NZ_SNWM01000001.1"/>
</dbReference>
<comment type="caution">
    <text evidence="1">The sequence shown here is derived from an EMBL/GenBank/DDBJ whole genome shotgun (WGS) entry which is preliminary data.</text>
</comment>
<sequence length="171" mass="19622">MKQLLFFFIPFFFVGKNSTNLVAYRKMMDAAVENSDVAERIYGEFKAFDENGQSVLVGYRGISELLMCKHVFNPVKKIAYFRRGRALLESAIKSSPGDPELIFLRYTTQVNVPSILNYSANLDNDKDLLIAYLQKGVSGNTDQDLYCRIKNYMEQSRTLTAYERSIIKNLL</sequence>
<evidence type="ECO:0000313" key="1">
    <source>
        <dbReference type="EMBL" id="TDO24137.1"/>
    </source>
</evidence>
<protein>
    <submittedName>
        <fullName evidence="1">Uncharacterized protein</fullName>
    </submittedName>
</protein>
<organism evidence="1 2">
    <name type="scientific">Pedobacter duraquae</name>
    <dbReference type="NCBI Taxonomy" id="425511"/>
    <lineage>
        <taxon>Bacteria</taxon>
        <taxon>Pseudomonadati</taxon>
        <taxon>Bacteroidota</taxon>
        <taxon>Sphingobacteriia</taxon>
        <taxon>Sphingobacteriales</taxon>
        <taxon>Sphingobacteriaceae</taxon>
        <taxon>Pedobacter</taxon>
    </lineage>
</organism>
<dbReference type="EMBL" id="SNWM01000001">
    <property type="protein sequence ID" value="TDO24137.1"/>
    <property type="molecule type" value="Genomic_DNA"/>
</dbReference>
<reference evidence="1 2" key="1">
    <citation type="submission" date="2019-03" db="EMBL/GenBank/DDBJ databases">
        <title>Genomic Encyclopedia of Archaeal and Bacterial Type Strains, Phase II (KMG-II): from individual species to whole genera.</title>
        <authorList>
            <person name="Goeker M."/>
        </authorList>
    </citation>
    <scope>NUCLEOTIDE SEQUENCE [LARGE SCALE GENOMIC DNA]</scope>
    <source>
        <strain evidence="1 2">DSM 19034</strain>
    </source>
</reference>
<dbReference type="Proteomes" id="UP000295499">
    <property type="component" value="Unassembled WGS sequence"/>
</dbReference>
<dbReference type="AlphaFoldDB" id="A0A4R6IPM2"/>
<dbReference type="OrthoDB" id="663842at2"/>